<proteinExistence type="predicted"/>
<dbReference type="AlphaFoldDB" id="A0A5N5DHM0"/>
<dbReference type="EMBL" id="VCHE01000023">
    <property type="protein sequence ID" value="KAB2576512.1"/>
    <property type="molecule type" value="Genomic_DNA"/>
</dbReference>
<organism evidence="1 2">
    <name type="scientific">Lasiodiplodia theobromae</name>
    <dbReference type="NCBI Taxonomy" id="45133"/>
    <lineage>
        <taxon>Eukaryota</taxon>
        <taxon>Fungi</taxon>
        <taxon>Dikarya</taxon>
        <taxon>Ascomycota</taxon>
        <taxon>Pezizomycotina</taxon>
        <taxon>Dothideomycetes</taxon>
        <taxon>Dothideomycetes incertae sedis</taxon>
        <taxon>Botryosphaeriales</taxon>
        <taxon>Botryosphaeriaceae</taxon>
        <taxon>Lasiodiplodia</taxon>
    </lineage>
</organism>
<gene>
    <name evidence="1" type="ORF">DBV05_g4809</name>
</gene>
<name>A0A5N5DHM0_9PEZI</name>
<keyword evidence="2" id="KW-1185">Reference proteome</keyword>
<protein>
    <submittedName>
        <fullName evidence="1">Uncharacterized protein</fullName>
    </submittedName>
</protein>
<evidence type="ECO:0000313" key="1">
    <source>
        <dbReference type="EMBL" id="KAB2576512.1"/>
    </source>
</evidence>
<evidence type="ECO:0000313" key="2">
    <source>
        <dbReference type="Proteomes" id="UP000325902"/>
    </source>
</evidence>
<sequence>MASTTNDGGEMTAVSAPTDKAIVTSSGTKTFHLPTEQTRDIPSRRPREIFDFMALTGELRNAIYQAVIDTMATTPDNPIALIPETNCIRRYDFWLKKDTDCYRKISGYWSDDEDLDRIPMEELVEIGRISKLRMNLATCRLGEVSRQIRSEFVPMLLGSLHFRICACLWSDPGSQSIIQAPVHQLSGMIHHLDYYTHFLPPQKPSLRELSDLLDALLSIRFNGELKIVGFYDETSLVLDCFDTFCASVREGESRTRAYKKAFKVVLRRHELFGGLSIPLGHCEQTLAFRFDCNEFLDEYVQTQTIGPASSHRRSASSPL</sequence>
<dbReference type="OrthoDB" id="3967116at2759"/>
<accession>A0A5N5DHM0</accession>
<comment type="caution">
    <text evidence="1">The sequence shown here is derived from an EMBL/GenBank/DDBJ whole genome shotgun (WGS) entry which is preliminary data.</text>
</comment>
<dbReference type="Proteomes" id="UP000325902">
    <property type="component" value="Unassembled WGS sequence"/>
</dbReference>
<reference evidence="1 2" key="1">
    <citation type="journal article" date="2019" name="Sci. Rep.">
        <title>A multi-omics analysis of the grapevine pathogen Lasiodiplodia theobromae reveals that temperature affects the expression of virulence- and pathogenicity-related genes.</title>
        <authorList>
            <person name="Felix C."/>
            <person name="Meneses R."/>
            <person name="Goncalves M.F.M."/>
            <person name="Tilleman L."/>
            <person name="Duarte A.S."/>
            <person name="Jorrin-Novo J.V."/>
            <person name="Van de Peer Y."/>
            <person name="Deforce D."/>
            <person name="Van Nieuwerburgh F."/>
            <person name="Esteves A.C."/>
            <person name="Alves A."/>
        </authorList>
    </citation>
    <scope>NUCLEOTIDE SEQUENCE [LARGE SCALE GENOMIC DNA]</scope>
    <source>
        <strain evidence="1 2">LA-SOL3</strain>
    </source>
</reference>